<protein>
    <submittedName>
        <fullName evidence="1">DUF4866 domain-containing protein</fullName>
    </submittedName>
</protein>
<sequence length="268" mass="31128">MSTKISKIPREEAVEAIFSKIIQSPVACERLSETFYEHLNDDHLVVDSNSERFAKILFSAYETQDISALLLEVCQKSMFDLLREAYLIPKRFYGKNGRNPILLSDVEGKLLKDIKEPVSHHEYTKFKEIFENHVCAPRSKLYLADGFDIARYYTKDMEIEEKLENRRRGIMILYALPDTVKLGMTEAQAYAIIWDTFRMIQSVAPSAMVYYGQETGKKNQKKFDEIGILLPIHQFEKRMLHHLEEIDGIVLSCREKMMEEAGEDSLEL</sequence>
<accession>A0ABR7EYX4</accession>
<evidence type="ECO:0000313" key="2">
    <source>
        <dbReference type="Proteomes" id="UP000597877"/>
    </source>
</evidence>
<comment type="caution">
    <text evidence="1">The sequence shown here is derived from an EMBL/GenBank/DDBJ whole genome shotgun (WGS) entry which is preliminary data.</text>
</comment>
<keyword evidence="2" id="KW-1185">Reference proteome</keyword>
<gene>
    <name evidence="1" type="ORF">H8S00_00715</name>
</gene>
<dbReference type="Pfam" id="PF16160">
    <property type="entry name" value="DUF4866"/>
    <property type="match status" value="1"/>
</dbReference>
<dbReference type="RefSeq" id="WP_118589177.1">
    <property type="nucleotide sequence ID" value="NZ_JACOOZ010000001.1"/>
</dbReference>
<dbReference type="Proteomes" id="UP000597877">
    <property type="component" value="Unassembled WGS sequence"/>
</dbReference>
<dbReference type="InterPro" id="IPR032357">
    <property type="entry name" value="DUF4866"/>
</dbReference>
<name>A0ABR7EYX4_9FIRM</name>
<evidence type="ECO:0000313" key="1">
    <source>
        <dbReference type="EMBL" id="MBC5666524.1"/>
    </source>
</evidence>
<dbReference type="EMBL" id="JACOOZ010000001">
    <property type="protein sequence ID" value="MBC5666524.1"/>
    <property type="molecule type" value="Genomic_DNA"/>
</dbReference>
<organism evidence="1 2">
    <name type="scientific">Eubacterium segne</name>
    <dbReference type="NCBI Taxonomy" id="2763045"/>
    <lineage>
        <taxon>Bacteria</taxon>
        <taxon>Bacillati</taxon>
        <taxon>Bacillota</taxon>
        <taxon>Clostridia</taxon>
        <taxon>Eubacteriales</taxon>
        <taxon>Eubacteriaceae</taxon>
        <taxon>Eubacterium</taxon>
    </lineage>
</organism>
<reference evidence="1 2" key="1">
    <citation type="submission" date="2020-08" db="EMBL/GenBank/DDBJ databases">
        <title>Genome public.</title>
        <authorList>
            <person name="Liu C."/>
            <person name="Sun Q."/>
        </authorList>
    </citation>
    <scope>NUCLEOTIDE SEQUENCE [LARGE SCALE GENOMIC DNA]</scope>
    <source>
        <strain evidence="1 2">BX4</strain>
    </source>
</reference>
<proteinExistence type="predicted"/>